<dbReference type="AlphaFoldDB" id="A0A9Q3H8V3"/>
<dbReference type="EMBL" id="AVOT02013168">
    <property type="protein sequence ID" value="MBW0495567.1"/>
    <property type="molecule type" value="Genomic_DNA"/>
</dbReference>
<accession>A0A9Q3H8V3</accession>
<sequence>MAQEIEHLIPSFSASNYAIGCMAHTIHLSAHDGLNALAQSQPLPSDQEAGGNNSGQMAISNLVDEPDGQNTQYNSIINNLSKIASYIWQSPQRREKFIHTVNLIYKEGQTTKATTLLTNVCTHWNLTYNMLE</sequence>
<name>A0A9Q3H8V3_9BASI</name>
<dbReference type="Proteomes" id="UP000765509">
    <property type="component" value="Unassembled WGS sequence"/>
</dbReference>
<evidence type="ECO:0000313" key="1">
    <source>
        <dbReference type="EMBL" id="MBW0495567.1"/>
    </source>
</evidence>
<dbReference type="OrthoDB" id="2432695at2759"/>
<gene>
    <name evidence="1" type="ORF">O181_035282</name>
</gene>
<organism evidence="1 2">
    <name type="scientific">Austropuccinia psidii MF-1</name>
    <dbReference type="NCBI Taxonomy" id="1389203"/>
    <lineage>
        <taxon>Eukaryota</taxon>
        <taxon>Fungi</taxon>
        <taxon>Dikarya</taxon>
        <taxon>Basidiomycota</taxon>
        <taxon>Pucciniomycotina</taxon>
        <taxon>Pucciniomycetes</taxon>
        <taxon>Pucciniales</taxon>
        <taxon>Sphaerophragmiaceae</taxon>
        <taxon>Austropuccinia</taxon>
    </lineage>
</organism>
<keyword evidence="2" id="KW-1185">Reference proteome</keyword>
<protein>
    <submittedName>
        <fullName evidence="1">Uncharacterized protein</fullName>
    </submittedName>
</protein>
<proteinExistence type="predicted"/>
<reference evidence="1" key="1">
    <citation type="submission" date="2021-03" db="EMBL/GenBank/DDBJ databases">
        <title>Draft genome sequence of rust myrtle Austropuccinia psidii MF-1, a brazilian biotype.</title>
        <authorList>
            <person name="Quecine M.C."/>
            <person name="Pachon D.M.R."/>
            <person name="Bonatelli M.L."/>
            <person name="Correr F.H."/>
            <person name="Franceschini L.M."/>
            <person name="Leite T.F."/>
            <person name="Margarido G.R.A."/>
            <person name="Almeida C.A."/>
            <person name="Ferrarezi J.A."/>
            <person name="Labate C.A."/>
        </authorList>
    </citation>
    <scope>NUCLEOTIDE SEQUENCE</scope>
    <source>
        <strain evidence="1">MF-1</strain>
    </source>
</reference>
<evidence type="ECO:0000313" key="2">
    <source>
        <dbReference type="Proteomes" id="UP000765509"/>
    </source>
</evidence>
<comment type="caution">
    <text evidence="1">The sequence shown here is derived from an EMBL/GenBank/DDBJ whole genome shotgun (WGS) entry which is preliminary data.</text>
</comment>